<feature type="site" description="ATP" evidence="11">
    <location>
        <position position="34"/>
    </location>
</feature>
<keyword evidence="5 11" id="KW-0479">Metal-binding</keyword>
<dbReference type="InterPro" id="IPR032882">
    <property type="entry name" value="SrkA/RdoA"/>
</dbReference>
<dbReference type="GO" id="GO:0004674">
    <property type="term" value="F:protein serine/threonine kinase activity"/>
    <property type="evidence" value="ECO:0007669"/>
    <property type="project" value="UniProtKB-UniRule"/>
</dbReference>
<evidence type="ECO:0000256" key="3">
    <source>
        <dbReference type="ARBA" id="ARBA00022553"/>
    </source>
</evidence>
<gene>
    <name evidence="11" type="primary">srkA</name>
    <name evidence="13" type="ORF">CWE06_08665</name>
</gene>
<keyword evidence="10 11" id="KW-0346">Stress response</keyword>
<feature type="domain" description="Aminoglycoside phosphotransferase" evidence="12">
    <location>
        <begin position="34"/>
        <end position="271"/>
    </location>
</feature>
<evidence type="ECO:0000256" key="2">
    <source>
        <dbReference type="ARBA" id="ARBA00022527"/>
    </source>
</evidence>
<dbReference type="GO" id="GO:0005737">
    <property type="term" value="C:cytoplasm"/>
    <property type="evidence" value="ECO:0007669"/>
    <property type="project" value="UniProtKB-SubCell"/>
</dbReference>
<evidence type="ECO:0000313" key="14">
    <source>
        <dbReference type="Proteomes" id="UP000288212"/>
    </source>
</evidence>
<keyword evidence="2 11" id="KW-0723">Serine/threonine-protein kinase</keyword>
<keyword evidence="3 11" id="KW-0597">Phosphoprotein</keyword>
<keyword evidence="4 11" id="KW-0808">Transferase</keyword>
<dbReference type="PANTHER" id="PTHR39573:SF1">
    <property type="entry name" value="STRESS RESPONSE KINASE A"/>
    <property type="match status" value="1"/>
</dbReference>
<dbReference type="Gene3D" id="1.10.510.10">
    <property type="entry name" value="Transferase(Phosphotransferase) domain 1"/>
    <property type="match status" value="1"/>
</dbReference>
<dbReference type="PANTHER" id="PTHR39573">
    <property type="entry name" value="STRESS RESPONSE KINASE A"/>
    <property type="match status" value="1"/>
</dbReference>
<comment type="similarity">
    <text evidence="11">Belongs to the SrkA/RdoA protein kinase family.</text>
</comment>
<feature type="binding site" evidence="11">
    <location>
        <position position="224"/>
    </location>
    <ligand>
        <name>Mg(2+)</name>
        <dbReference type="ChEBI" id="CHEBI:18420"/>
    </ligand>
</feature>
<dbReference type="RefSeq" id="WP_126793180.1">
    <property type="nucleotide sequence ID" value="NZ_PIPI01000006.1"/>
</dbReference>
<comment type="caution">
    <text evidence="13">The sequence shown here is derived from an EMBL/GenBank/DDBJ whole genome shotgun (WGS) entry which is preliminary data.</text>
</comment>
<sequence>MADFSFQDLTPNHILDAIEAAGLYPTSGLLALNSYENRVYQFLAEDQTGKSARYVAKFYRPGRWSTAAILEEHEFTADLAAAEIPVVCPLAVPIEQPQSTLFTAGGYRFALFPSVGGRALEPEQWEQLEDLGRHLGRLHQVGKAKPFQHRPMLVSADLLREHQRTLLSCPLLPESLQSAFVAILQPVVERILQINWSQYQHIRLHGDCHIGNLLWSDQGLTLVDFDDCRQGPAIQDLWMMLSGDRFQQEAQLDTLLSGYEEFCDFDPKELALIEPLRAFRIIQYMAWLAVRWSDPAFPRSFGWFAEPRYWEQQILALKEQLAAFAEPPLNLQSGL</sequence>
<dbReference type="EC" id="2.7.11.1" evidence="11"/>
<dbReference type="Proteomes" id="UP000288212">
    <property type="component" value="Unassembled WGS sequence"/>
</dbReference>
<keyword evidence="7 11" id="KW-0418">Kinase</keyword>
<evidence type="ECO:0000256" key="5">
    <source>
        <dbReference type="ARBA" id="ARBA00022723"/>
    </source>
</evidence>
<evidence type="ECO:0000256" key="7">
    <source>
        <dbReference type="ARBA" id="ARBA00022777"/>
    </source>
</evidence>
<protein>
    <recommendedName>
        <fullName evidence="11">Stress response kinase A</fullName>
        <ecNumber evidence="11">2.7.11.1</ecNumber>
    </recommendedName>
    <alternativeName>
        <fullName evidence="11">Serine/threonine-protein kinase SrkA</fullName>
    </alternativeName>
</protein>
<dbReference type="HAMAP" id="MF_01497">
    <property type="entry name" value="SrkA_kinase"/>
    <property type="match status" value="1"/>
</dbReference>
<comment type="subunit">
    <text evidence="11">Monomer.</text>
</comment>
<reference evidence="13 14" key="1">
    <citation type="journal article" date="2011" name="Front. Microbiol.">
        <title>Genomic signatures of strain selection and enhancement in Bacillus atrophaeus var. globigii, a historical biowarfare simulant.</title>
        <authorList>
            <person name="Gibbons H.S."/>
            <person name="Broomall S.M."/>
            <person name="McNew L.A."/>
            <person name="Daligault H."/>
            <person name="Chapman C."/>
            <person name="Bruce D."/>
            <person name="Karavis M."/>
            <person name="Krepps M."/>
            <person name="McGregor P.A."/>
            <person name="Hong C."/>
            <person name="Park K.H."/>
            <person name="Akmal A."/>
            <person name="Feldman A."/>
            <person name="Lin J.S."/>
            <person name="Chang W.E."/>
            <person name="Higgs B.W."/>
            <person name="Demirev P."/>
            <person name="Lindquist J."/>
            <person name="Liem A."/>
            <person name="Fochler E."/>
            <person name="Read T.D."/>
            <person name="Tapia R."/>
            <person name="Johnson S."/>
            <person name="Bishop-Lilly K.A."/>
            <person name="Detter C."/>
            <person name="Han C."/>
            <person name="Sozhamannan S."/>
            <person name="Rosenzweig C.N."/>
            <person name="Skowronski E.W."/>
        </authorList>
    </citation>
    <scope>NUCLEOTIDE SEQUENCE [LARGE SCALE GENOMIC DNA]</scope>
    <source>
        <strain evidence="13 14">AK5</strain>
    </source>
</reference>
<evidence type="ECO:0000256" key="9">
    <source>
        <dbReference type="ARBA" id="ARBA00022842"/>
    </source>
</evidence>
<dbReference type="Pfam" id="PF01636">
    <property type="entry name" value="APH"/>
    <property type="match status" value="1"/>
</dbReference>
<feature type="active site" description="Proton acceptor" evidence="11">
    <location>
        <position position="207"/>
    </location>
</feature>
<evidence type="ECO:0000256" key="1">
    <source>
        <dbReference type="ARBA" id="ARBA00022490"/>
    </source>
</evidence>
<comment type="subcellular location">
    <subcellularLocation>
        <location evidence="11">Cytoplasm</location>
    </subcellularLocation>
</comment>
<dbReference type="InterPro" id="IPR002575">
    <property type="entry name" value="Aminoglycoside_PTrfase"/>
</dbReference>
<name>A0A432VS89_9GAMM</name>
<evidence type="ECO:0000256" key="4">
    <source>
        <dbReference type="ARBA" id="ARBA00022679"/>
    </source>
</evidence>
<feature type="active site" evidence="11">
    <location>
        <position position="224"/>
    </location>
</feature>
<evidence type="ECO:0000256" key="6">
    <source>
        <dbReference type="ARBA" id="ARBA00022741"/>
    </source>
</evidence>
<dbReference type="EMBL" id="PIPI01000006">
    <property type="protein sequence ID" value="RUO19102.1"/>
    <property type="molecule type" value="Genomic_DNA"/>
</dbReference>
<keyword evidence="6 11" id="KW-0547">Nucleotide-binding</keyword>
<dbReference type="NCBIfam" id="NF008738">
    <property type="entry name" value="PRK11768.1"/>
    <property type="match status" value="1"/>
</dbReference>
<evidence type="ECO:0000259" key="12">
    <source>
        <dbReference type="Pfam" id="PF01636"/>
    </source>
</evidence>
<evidence type="ECO:0000256" key="10">
    <source>
        <dbReference type="ARBA" id="ARBA00023016"/>
    </source>
</evidence>
<keyword evidence="8 11" id="KW-0067">ATP-binding</keyword>
<dbReference type="InterPro" id="IPR011009">
    <property type="entry name" value="Kinase-like_dom_sf"/>
</dbReference>
<evidence type="ECO:0000313" key="13">
    <source>
        <dbReference type="EMBL" id="RUO19102.1"/>
    </source>
</evidence>
<proteinExistence type="inferred from homology"/>
<dbReference type="GO" id="GO:0000287">
    <property type="term" value="F:magnesium ion binding"/>
    <property type="evidence" value="ECO:0007669"/>
    <property type="project" value="UniProtKB-UniRule"/>
</dbReference>
<accession>A0A432VS89</accession>
<keyword evidence="9 11" id="KW-0460">Magnesium</keyword>
<comment type="catalytic activity">
    <reaction evidence="11">
        <text>L-threonyl-[protein] + ATP = O-phospho-L-threonyl-[protein] + ADP + H(+)</text>
        <dbReference type="Rhea" id="RHEA:46608"/>
        <dbReference type="Rhea" id="RHEA-COMP:11060"/>
        <dbReference type="Rhea" id="RHEA-COMP:11605"/>
        <dbReference type="ChEBI" id="CHEBI:15378"/>
        <dbReference type="ChEBI" id="CHEBI:30013"/>
        <dbReference type="ChEBI" id="CHEBI:30616"/>
        <dbReference type="ChEBI" id="CHEBI:61977"/>
        <dbReference type="ChEBI" id="CHEBI:456216"/>
        <dbReference type="EC" id="2.7.11.1"/>
    </reaction>
</comment>
<dbReference type="AlphaFoldDB" id="A0A432VS89"/>
<comment type="cofactor">
    <cofactor evidence="11">
        <name>Mg(2+)</name>
        <dbReference type="ChEBI" id="CHEBI:18420"/>
    </cofactor>
</comment>
<dbReference type="GO" id="GO:0005524">
    <property type="term" value="F:ATP binding"/>
    <property type="evidence" value="ECO:0007669"/>
    <property type="project" value="UniProtKB-UniRule"/>
</dbReference>
<dbReference type="Gene3D" id="3.30.200.70">
    <property type="match status" value="1"/>
</dbReference>
<dbReference type="OrthoDB" id="5392197at2"/>
<evidence type="ECO:0000256" key="11">
    <source>
        <dbReference type="HAMAP-Rule" id="MF_01497"/>
    </source>
</evidence>
<feature type="binding site" evidence="11">
    <location>
        <position position="212"/>
    </location>
    <ligand>
        <name>Mg(2+)</name>
        <dbReference type="ChEBI" id="CHEBI:18420"/>
    </ligand>
</feature>
<organism evidence="13 14">
    <name type="scientific">Aliidiomarina haloalkalitolerans</name>
    <dbReference type="NCBI Taxonomy" id="859059"/>
    <lineage>
        <taxon>Bacteria</taxon>
        <taxon>Pseudomonadati</taxon>
        <taxon>Pseudomonadota</taxon>
        <taxon>Gammaproteobacteria</taxon>
        <taxon>Alteromonadales</taxon>
        <taxon>Idiomarinaceae</taxon>
        <taxon>Aliidiomarina</taxon>
    </lineage>
</organism>
<keyword evidence="1 11" id="KW-0963">Cytoplasm</keyword>
<comment type="function">
    <text evidence="11">A protein kinase that phosphorylates Ser and Thr residues. Probably acts to suppress the effects of stress linked to accumulation of reactive oxygen species. Probably involved in the extracytoplasmic stress response.</text>
</comment>
<evidence type="ECO:0000256" key="8">
    <source>
        <dbReference type="ARBA" id="ARBA00022840"/>
    </source>
</evidence>
<comment type="catalytic activity">
    <reaction evidence="11">
        <text>L-seryl-[protein] + ATP = O-phospho-L-seryl-[protein] + ADP + H(+)</text>
        <dbReference type="Rhea" id="RHEA:17989"/>
        <dbReference type="Rhea" id="RHEA-COMP:9863"/>
        <dbReference type="Rhea" id="RHEA-COMP:11604"/>
        <dbReference type="ChEBI" id="CHEBI:15378"/>
        <dbReference type="ChEBI" id="CHEBI:29999"/>
        <dbReference type="ChEBI" id="CHEBI:30616"/>
        <dbReference type="ChEBI" id="CHEBI:83421"/>
        <dbReference type="ChEBI" id="CHEBI:456216"/>
        <dbReference type="EC" id="2.7.11.1"/>
    </reaction>
</comment>
<dbReference type="GO" id="GO:0106310">
    <property type="term" value="F:protein serine kinase activity"/>
    <property type="evidence" value="ECO:0007669"/>
    <property type="project" value="RHEA"/>
</dbReference>
<keyword evidence="14" id="KW-1185">Reference proteome</keyword>
<dbReference type="Gene3D" id="1.20.1270.170">
    <property type="match status" value="1"/>
</dbReference>
<dbReference type="SUPFAM" id="SSF56112">
    <property type="entry name" value="Protein kinase-like (PK-like)"/>
    <property type="match status" value="1"/>
</dbReference>